<keyword evidence="4 14" id="KW-0645">Protease</keyword>
<evidence type="ECO:0000256" key="6">
    <source>
        <dbReference type="ARBA" id="ARBA00022723"/>
    </source>
</evidence>
<reference evidence="17 18" key="1">
    <citation type="journal article" date="2019" name="Int. J. Syst. Evol. Microbiol.">
        <title>The Global Catalogue of Microorganisms (GCM) 10K type strain sequencing project: providing services to taxonomists for standard genome sequencing and annotation.</title>
        <authorList>
            <consortium name="The Broad Institute Genomics Platform"/>
            <consortium name="The Broad Institute Genome Sequencing Center for Infectious Disease"/>
            <person name="Wu L."/>
            <person name="Ma J."/>
        </authorList>
    </citation>
    <scope>NUCLEOTIDE SEQUENCE [LARGE SCALE GENOMIC DNA]</scope>
    <source>
        <strain evidence="17 18">JCM 4805</strain>
    </source>
</reference>
<protein>
    <recommendedName>
        <fullName evidence="14">Zinc metalloprotease</fullName>
    </recommendedName>
</protein>
<keyword evidence="7" id="KW-0677">Repeat</keyword>
<dbReference type="SMART" id="SM00116">
    <property type="entry name" value="CBS"/>
    <property type="match status" value="2"/>
</dbReference>
<keyword evidence="12 15" id="KW-0129">CBS domain</keyword>
<evidence type="ECO:0000256" key="14">
    <source>
        <dbReference type="PIRNR" id="PIRNR006404"/>
    </source>
</evidence>
<evidence type="ECO:0000256" key="1">
    <source>
        <dbReference type="ARBA" id="ARBA00004651"/>
    </source>
</evidence>
<evidence type="ECO:0000256" key="11">
    <source>
        <dbReference type="ARBA" id="ARBA00023049"/>
    </source>
</evidence>
<dbReference type="InterPro" id="IPR016483">
    <property type="entry name" value="UCP006404_Pept_M50_CBS"/>
</dbReference>
<comment type="caution">
    <text evidence="17">The sequence shown here is derived from an EMBL/GenBank/DDBJ whole genome shotgun (WGS) entry which is preliminary data.</text>
</comment>
<dbReference type="PANTHER" id="PTHR39188">
    <property type="entry name" value="MEMBRANE-ASSOCIATED ZINC METALLOPROTEASE M50B"/>
    <property type="match status" value="1"/>
</dbReference>
<evidence type="ECO:0000256" key="13">
    <source>
        <dbReference type="ARBA" id="ARBA00023136"/>
    </source>
</evidence>
<dbReference type="SUPFAM" id="SSF54631">
    <property type="entry name" value="CBS-domain pair"/>
    <property type="match status" value="1"/>
</dbReference>
<dbReference type="PANTHER" id="PTHR39188:SF3">
    <property type="entry name" value="STAGE IV SPORULATION PROTEIN FB"/>
    <property type="match status" value="1"/>
</dbReference>
<dbReference type="Pfam" id="PF02163">
    <property type="entry name" value="Peptidase_M50"/>
    <property type="match status" value="2"/>
</dbReference>
<feature type="transmembrane region" description="Helical" evidence="14">
    <location>
        <begin position="47"/>
        <end position="67"/>
    </location>
</feature>
<dbReference type="Proteomes" id="UP001500909">
    <property type="component" value="Unassembled WGS sequence"/>
</dbReference>
<comment type="cofactor">
    <cofactor evidence="14">
        <name>Zn(2+)</name>
        <dbReference type="ChEBI" id="CHEBI:29105"/>
    </cofactor>
    <text evidence="14">Binds 1 zinc ion per subunit.</text>
</comment>
<accession>A0ABN0ZI72</accession>
<evidence type="ECO:0000313" key="18">
    <source>
        <dbReference type="Proteomes" id="UP001500909"/>
    </source>
</evidence>
<organism evidence="17 18">
    <name type="scientific">Streptomyces olivaceiscleroticus</name>
    <dbReference type="NCBI Taxonomy" id="68245"/>
    <lineage>
        <taxon>Bacteria</taxon>
        <taxon>Bacillati</taxon>
        <taxon>Actinomycetota</taxon>
        <taxon>Actinomycetes</taxon>
        <taxon>Kitasatosporales</taxon>
        <taxon>Streptomycetaceae</taxon>
        <taxon>Streptomyces</taxon>
    </lineage>
</organism>
<evidence type="ECO:0000313" key="17">
    <source>
        <dbReference type="EMBL" id="GAA0448552.1"/>
    </source>
</evidence>
<name>A0ABN0ZI72_9ACTN</name>
<keyword evidence="10 14" id="KW-1133">Transmembrane helix</keyword>
<feature type="domain" description="CBS" evidence="16">
    <location>
        <begin position="320"/>
        <end position="384"/>
    </location>
</feature>
<keyword evidence="5 14" id="KW-0812">Transmembrane</keyword>
<evidence type="ECO:0000256" key="4">
    <source>
        <dbReference type="ARBA" id="ARBA00022670"/>
    </source>
</evidence>
<comment type="subcellular location">
    <subcellularLocation>
        <location evidence="1 14">Cell membrane</location>
        <topology evidence="1 14">Multi-pass membrane protein</topology>
    </subcellularLocation>
</comment>
<keyword evidence="3 14" id="KW-1003">Cell membrane</keyword>
<dbReference type="Pfam" id="PF00571">
    <property type="entry name" value="CBS"/>
    <property type="match status" value="2"/>
</dbReference>
<evidence type="ECO:0000256" key="2">
    <source>
        <dbReference type="ARBA" id="ARBA00007931"/>
    </source>
</evidence>
<keyword evidence="9 14" id="KW-0862">Zinc</keyword>
<feature type="transmembrane region" description="Helical" evidence="14">
    <location>
        <begin position="186"/>
        <end position="209"/>
    </location>
</feature>
<dbReference type="RefSeq" id="WP_346093390.1">
    <property type="nucleotide sequence ID" value="NZ_BAAABY010000009.1"/>
</dbReference>
<keyword evidence="8 14" id="KW-0378">Hydrolase</keyword>
<feature type="transmembrane region" description="Helical" evidence="14">
    <location>
        <begin position="107"/>
        <end position="131"/>
    </location>
</feature>
<keyword evidence="11 14" id="KW-0482">Metalloprotease</keyword>
<evidence type="ECO:0000256" key="12">
    <source>
        <dbReference type="ARBA" id="ARBA00023122"/>
    </source>
</evidence>
<dbReference type="GO" id="GO:0008233">
    <property type="term" value="F:peptidase activity"/>
    <property type="evidence" value="ECO:0007669"/>
    <property type="project" value="UniProtKB-KW"/>
</dbReference>
<evidence type="ECO:0000256" key="9">
    <source>
        <dbReference type="ARBA" id="ARBA00022833"/>
    </source>
</evidence>
<dbReference type="GO" id="GO:0006508">
    <property type="term" value="P:proteolysis"/>
    <property type="evidence" value="ECO:0007669"/>
    <property type="project" value="UniProtKB-KW"/>
</dbReference>
<evidence type="ECO:0000256" key="7">
    <source>
        <dbReference type="ARBA" id="ARBA00022737"/>
    </source>
</evidence>
<feature type="transmembrane region" description="Helical" evidence="14">
    <location>
        <begin position="12"/>
        <end position="35"/>
    </location>
</feature>
<dbReference type="PIRSF" id="PIRSF006404">
    <property type="entry name" value="UCP006404_Pept_M50_CBS"/>
    <property type="match status" value="1"/>
</dbReference>
<feature type="transmembrane region" description="Helical" evidence="14">
    <location>
        <begin position="215"/>
        <end position="231"/>
    </location>
</feature>
<keyword evidence="6 14" id="KW-0479">Metal-binding</keyword>
<evidence type="ECO:0000259" key="16">
    <source>
        <dbReference type="PROSITE" id="PS51371"/>
    </source>
</evidence>
<evidence type="ECO:0000256" key="3">
    <source>
        <dbReference type="ARBA" id="ARBA00022475"/>
    </source>
</evidence>
<dbReference type="Gene3D" id="3.10.580.10">
    <property type="entry name" value="CBS-domain"/>
    <property type="match status" value="2"/>
</dbReference>
<gene>
    <name evidence="17" type="ORF">GCM10010361_10640</name>
</gene>
<feature type="domain" description="CBS" evidence="16">
    <location>
        <begin position="252"/>
        <end position="313"/>
    </location>
</feature>
<sequence length="384" mass="40368">MKGTLALGRIAGVRVGVHWSVLVILVLVTLALAQGRLPDNHPGYSAAAYWGVALVTAVVFLASLLAHELAHAVVARRNHVEVEDITLWMLGGVARLRDEASSPRAELRIAGVGPLTSAVLGALFVGLFLWLDRLSVPRLLAEAVGWLAAVNVLLAVFNSLPAAPLDGGRLLRAFLWWRSGDRLKAALGATAAGRFVGWLLVLLGFASVLLGGDLSGLWLALIGWFMIVTATEEGQQAQLRSTLSGVPVRQVMTPHPATVPATATVEDFLAHLPTGHYRHTAFPVLASADLDGAPVGLVSVTQIDRVPADRRATTTLGDIMSPLADVATALPDTPVVKLLPLLESGAGRRALVISPTTGSLLGIVSRSDISRTVSWLTAGAAHQP</sequence>
<feature type="transmembrane region" description="Helical" evidence="14">
    <location>
        <begin position="143"/>
        <end position="165"/>
    </location>
</feature>
<dbReference type="InterPro" id="IPR000644">
    <property type="entry name" value="CBS_dom"/>
</dbReference>
<dbReference type="PROSITE" id="PS51371">
    <property type="entry name" value="CBS"/>
    <property type="match status" value="2"/>
</dbReference>
<keyword evidence="18" id="KW-1185">Reference proteome</keyword>
<evidence type="ECO:0000256" key="15">
    <source>
        <dbReference type="PROSITE-ProRule" id="PRU00703"/>
    </source>
</evidence>
<dbReference type="InterPro" id="IPR008915">
    <property type="entry name" value="Peptidase_M50"/>
</dbReference>
<dbReference type="InterPro" id="IPR046342">
    <property type="entry name" value="CBS_dom_sf"/>
</dbReference>
<comment type="similarity">
    <text evidence="2 14">Belongs to the peptidase M50B family.</text>
</comment>
<evidence type="ECO:0000256" key="10">
    <source>
        <dbReference type="ARBA" id="ARBA00022989"/>
    </source>
</evidence>
<evidence type="ECO:0000256" key="5">
    <source>
        <dbReference type="ARBA" id="ARBA00022692"/>
    </source>
</evidence>
<dbReference type="CDD" id="cd06164">
    <property type="entry name" value="S2P-M50_SpoIVFB_CBS"/>
    <property type="match status" value="1"/>
</dbReference>
<keyword evidence="13 14" id="KW-0472">Membrane</keyword>
<dbReference type="EMBL" id="BAAABY010000009">
    <property type="protein sequence ID" value="GAA0448552.1"/>
    <property type="molecule type" value="Genomic_DNA"/>
</dbReference>
<evidence type="ECO:0000256" key="8">
    <source>
        <dbReference type="ARBA" id="ARBA00022801"/>
    </source>
</evidence>
<proteinExistence type="inferred from homology"/>